<dbReference type="AlphaFoldDB" id="A0A2W1FRV6"/>
<dbReference type="Gene3D" id="3.30.420.10">
    <property type="entry name" value="Ribonuclease H-like superfamily/Ribonuclease H"/>
    <property type="match status" value="1"/>
</dbReference>
<protein>
    <submittedName>
        <fullName evidence="2">DDRGK domain containing protein</fullName>
    </submittedName>
</protein>
<name>A0A2W1FRV6_9PLEO</name>
<reference evidence="2" key="1">
    <citation type="journal article" date="2018" name="BMC Genomics">
        <title>Comparative genomics of the wheat fungal pathogen Pyrenophora tritici-repentis reveals chromosomal variations and genome plasticity.</title>
        <authorList>
            <person name="Moolhuijzen P."/>
            <person name="See P.T."/>
            <person name="Hane J.K."/>
            <person name="Shi G."/>
            <person name="Liu Z."/>
            <person name="Oliver R.P."/>
            <person name="Moffat C.S."/>
        </authorList>
    </citation>
    <scope>NUCLEOTIDE SEQUENCE [LARGE SCALE GENOMIC DNA]</scope>
    <source>
        <strain evidence="2">M4</strain>
    </source>
</reference>
<dbReference type="InterPro" id="IPR036397">
    <property type="entry name" value="RNaseH_sf"/>
</dbReference>
<accession>A0A2W1FRV6</accession>
<evidence type="ECO:0000313" key="2">
    <source>
        <dbReference type="EMBL" id="KAF7573081.1"/>
    </source>
</evidence>
<reference evidence="5" key="4">
    <citation type="journal article" date="2022" name="Microb. Genom.">
        <title>A global pangenome for the wheat fungal pathogen Pyrenophora tritici-repentis and prediction of effector protein structural homology.</title>
        <authorList>
            <person name="Moolhuijzen P.M."/>
            <person name="See P.T."/>
            <person name="Shi G."/>
            <person name="Powell H.R."/>
            <person name="Cockram J."/>
            <person name="Jorgensen L.N."/>
            <person name="Benslimane H."/>
            <person name="Strelkov S.E."/>
            <person name="Turner J."/>
            <person name="Liu Z."/>
            <person name="Moffat C.S."/>
        </authorList>
    </citation>
    <scope>NUCLEOTIDE SEQUENCE [LARGE SCALE GENOMIC DNA]</scope>
</reference>
<sequence>MASGKQRRKRALEKSKKHQALEEERKKQRALEEYKKKQALEKCNKLRDGSRDRRKRIIAAMIGESRVFQGRIRKCGERESDASYLEDIQRTYNDGKAQVYWTDGSVQDGTLGAGVVWEGEDGSGWHERKVRLRRDTGSPVDAELYAIKTTLEHAAEGNVRVRHVWILPDCFEVLRGRMALPGQQDMV</sequence>
<dbReference type="Proteomes" id="UP000249757">
    <property type="component" value="Unassembled WGS sequence"/>
</dbReference>
<feature type="compositionally biased region" description="Basic and acidic residues" evidence="1">
    <location>
        <begin position="19"/>
        <end position="28"/>
    </location>
</feature>
<organism evidence="2 4">
    <name type="scientific">Pyrenophora tritici-repentis</name>
    <dbReference type="NCBI Taxonomy" id="45151"/>
    <lineage>
        <taxon>Eukaryota</taxon>
        <taxon>Fungi</taxon>
        <taxon>Dikarya</taxon>
        <taxon>Ascomycota</taxon>
        <taxon>Pezizomycotina</taxon>
        <taxon>Dothideomycetes</taxon>
        <taxon>Pleosporomycetidae</taxon>
        <taxon>Pleosporales</taxon>
        <taxon>Pleosporineae</taxon>
        <taxon>Pleosporaceae</taxon>
        <taxon>Pyrenophora</taxon>
    </lineage>
</organism>
<dbReference type="SUPFAM" id="SSF53098">
    <property type="entry name" value="Ribonuclease H-like"/>
    <property type="match status" value="1"/>
</dbReference>
<feature type="compositionally biased region" description="Basic residues" evidence="1">
    <location>
        <begin position="1"/>
        <end position="18"/>
    </location>
</feature>
<evidence type="ECO:0000313" key="5">
    <source>
        <dbReference type="Proteomes" id="UP000249757"/>
    </source>
</evidence>
<evidence type="ECO:0000313" key="4">
    <source>
        <dbReference type="Proteomes" id="UP000245464"/>
    </source>
</evidence>
<evidence type="ECO:0000313" key="3">
    <source>
        <dbReference type="EMBL" id="KAI1516568.1"/>
    </source>
</evidence>
<dbReference type="InterPro" id="IPR012337">
    <property type="entry name" value="RNaseH-like_sf"/>
</dbReference>
<proteinExistence type="predicted"/>
<dbReference type="OrthoDB" id="3695133at2759"/>
<gene>
    <name evidence="3" type="ORF">Ptr86124_005105</name>
    <name evidence="2" type="ORF">PtrM4_079860</name>
</gene>
<reference evidence="3" key="3">
    <citation type="journal article" date="2022" name="bioRxiv">
        <title>A global pangenome for the wheat fungal pathogen Pyrenophora tritici-repentis and prediction of effector protein structural homology.</title>
        <authorList>
            <person name="Moolhuijzen P."/>
            <person name="See P.T."/>
            <person name="Shi G."/>
            <person name="Powell H.R."/>
            <person name="Cockram J."/>
            <person name="Jorgensen L.N."/>
            <person name="Benslimane H."/>
            <person name="Strelkov S.E."/>
            <person name="Turner J."/>
            <person name="Liu Z."/>
            <person name="Moffat C.S."/>
        </authorList>
    </citation>
    <scope>NUCLEOTIDE SEQUENCE</scope>
    <source>
        <strain evidence="3">86-124</strain>
    </source>
</reference>
<reference evidence="3" key="2">
    <citation type="submission" date="2021-05" db="EMBL/GenBank/DDBJ databases">
        <authorList>
            <person name="Moolhuijzen P.M."/>
            <person name="Moffat C.S."/>
        </authorList>
    </citation>
    <scope>NUCLEOTIDE SEQUENCE</scope>
    <source>
        <strain evidence="3">86-124</strain>
    </source>
</reference>
<dbReference type="Proteomes" id="UP000245464">
    <property type="component" value="Chromosome 3"/>
</dbReference>
<dbReference type="EMBL" id="NQIK02000003">
    <property type="protein sequence ID" value="KAF7573081.1"/>
    <property type="molecule type" value="Genomic_DNA"/>
</dbReference>
<dbReference type="OMA" id="GSGWHER"/>
<dbReference type="GO" id="GO:0003676">
    <property type="term" value="F:nucleic acid binding"/>
    <property type="evidence" value="ECO:0007669"/>
    <property type="project" value="InterPro"/>
</dbReference>
<feature type="region of interest" description="Disordered" evidence="1">
    <location>
        <begin position="1"/>
        <end position="28"/>
    </location>
</feature>
<dbReference type="EMBL" id="NRDI02000005">
    <property type="protein sequence ID" value="KAI1516568.1"/>
    <property type="molecule type" value="Genomic_DNA"/>
</dbReference>
<evidence type="ECO:0000256" key="1">
    <source>
        <dbReference type="SAM" id="MobiDB-lite"/>
    </source>
</evidence>
<comment type="caution">
    <text evidence="2">The sequence shown here is derived from an EMBL/GenBank/DDBJ whole genome shotgun (WGS) entry which is preliminary data.</text>
</comment>
<keyword evidence="5" id="KW-1185">Reference proteome</keyword>